<organism evidence="1 2">
    <name type="scientific">Rhodofomes roseus</name>
    <dbReference type="NCBI Taxonomy" id="34475"/>
    <lineage>
        <taxon>Eukaryota</taxon>
        <taxon>Fungi</taxon>
        <taxon>Dikarya</taxon>
        <taxon>Basidiomycota</taxon>
        <taxon>Agaricomycotina</taxon>
        <taxon>Agaricomycetes</taxon>
        <taxon>Polyporales</taxon>
        <taxon>Rhodofomes</taxon>
    </lineage>
</organism>
<dbReference type="EMBL" id="SEKV01000270">
    <property type="protein sequence ID" value="TFY60122.1"/>
    <property type="molecule type" value="Genomic_DNA"/>
</dbReference>
<gene>
    <name evidence="1" type="ORF">EVJ58_g5346</name>
</gene>
<name>A0A4Y9YD47_9APHY</name>
<accession>A0A4Y9YD47</accession>
<comment type="caution">
    <text evidence="1">The sequence shown here is derived from an EMBL/GenBank/DDBJ whole genome shotgun (WGS) entry which is preliminary data.</text>
</comment>
<dbReference type="InterPro" id="IPR029063">
    <property type="entry name" value="SAM-dependent_MTases_sf"/>
</dbReference>
<dbReference type="Gene3D" id="3.40.50.150">
    <property type="entry name" value="Vaccinia Virus protein VP39"/>
    <property type="match status" value="1"/>
</dbReference>
<sequence>MSPNSRVLIIEMIVHPPLGSIQLKSAPAPLPANYGRGSLMKGMHDIVMLSMLNDSERTPEQFEGVANRAGLRTEKLATY</sequence>
<dbReference type="Proteomes" id="UP000298390">
    <property type="component" value="Unassembled WGS sequence"/>
</dbReference>
<protein>
    <submittedName>
        <fullName evidence="1">Uncharacterized protein</fullName>
    </submittedName>
</protein>
<dbReference type="AlphaFoldDB" id="A0A4Y9YD47"/>
<proteinExistence type="predicted"/>
<evidence type="ECO:0000313" key="2">
    <source>
        <dbReference type="Proteomes" id="UP000298390"/>
    </source>
</evidence>
<reference evidence="1 2" key="1">
    <citation type="submission" date="2019-01" db="EMBL/GenBank/DDBJ databases">
        <title>Genome sequencing of the rare red list fungi Fomitopsis rosea.</title>
        <authorList>
            <person name="Buettner E."/>
            <person name="Kellner H."/>
        </authorList>
    </citation>
    <scope>NUCLEOTIDE SEQUENCE [LARGE SCALE GENOMIC DNA]</scope>
    <source>
        <strain evidence="1 2">DSM 105464</strain>
    </source>
</reference>
<evidence type="ECO:0000313" key="1">
    <source>
        <dbReference type="EMBL" id="TFY60122.1"/>
    </source>
</evidence>